<accession>A0A6L2M4I9</accession>
<evidence type="ECO:0000313" key="1">
    <source>
        <dbReference type="EMBL" id="GEU68946.1"/>
    </source>
</evidence>
<comment type="caution">
    <text evidence="1">The sequence shown here is derived from an EMBL/GenBank/DDBJ whole genome shotgun (WGS) entry which is preliminary data.</text>
</comment>
<reference evidence="1" key="1">
    <citation type="journal article" date="2019" name="Sci. Rep.">
        <title>Draft genome of Tanacetum cinerariifolium, the natural source of mosquito coil.</title>
        <authorList>
            <person name="Yamashiro T."/>
            <person name="Shiraishi A."/>
            <person name="Satake H."/>
            <person name="Nakayama K."/>
        </authorList>
    </citation>
    <scope>NUCLEOTIDE SEQUENCE</scope>
</reference>
<sequence length="128" mass="14546">MAKLNQLAIDSKSELLSKKVLMYVEREMERELRITRILTDLCHEVTEAVRGKAEVIEEVKELGVRAPGSDSMAYLMILHDEDLAKANDIMNLIKETQKHTRGNLYVLDVEVCGDCSMLVSLCFGCWNK</sequence>
<protein>
    <submittedName>
        <fullName evidence="1">Uncharacterized protein</fullName>
    </submittedName>
</protein>
<dbReference type="EMBL" id="BKCJ010005844">
    <property type="protein sequence ID" value="GEU68946.1"/>
    <property type="molecule type" value="Genomic_DNA"/>
</dbReference>
<dbReference type="AlphaFoldDB" id="A0A6L2M4I9"/>
<proteinExistence type="predicted"/>
<name>A0A6L2M4I9_TANCI</name>
<gene>
    <name evidence="1" type="ORF">Tci_040924</name>
</gene>
<organism evidence="1">
    <name type="scientific">Tanacetum cinerariifolium</name>
    <name type="common">Dalmatian daisy</name>
    <name type="synonym">Chrysanthemum cinerariifolium</name>
    <dbReference type="NCBI Taxonomy" id="118510"/>
    <lineage>
        <taxon>Eukaryota</taxon>
        <taxon>Viridiplantae</taxon>
        <taxon>Streptophyta</taxon>
        <taxon>Embryophyta</taxon>
        <taxon>Tracheophyta</taxon>
        <taxon>Spermatophyta</taxon>
        <taxon>Magnoliopsida</taxon>
        <taxon>eudicotyledons</taxon>
        <taxon>Gunneridae</taxon>
        <taxon>Pentapetalae</taxon>
        <taxon>asterids</taxon>
        <taxon>campanulids</taxon>
        <taxon>Asterales</taxon>
        <taxon>Asteraceae</taxon>
        <taxon>Asteroideae</taxon>
        <taxon>Anthemideae</taxon>
        <taxon>Anthemidinae</taxon>
        <taxon>Tanacetum</taxon>
    </lineage>
</organism>